<dbReference type="EMBL" id="QQBB01000016">
    <property type="protein sequence ID" value="RDI52269.1"/>
    <property type="molecule type" value="Genomic_DNA"/>
</dbReference>
<evidence type="ECO:0000256" key="1">
    <source>
        <dbReference type="SAM" id="MobiDB-lite"/>
    </source>
</evidence>
<name>A0A370H6Z6_9HYPH</name>
<feature type="compositionally biased region" description="Basic and acidic residues" evidence="1">
    <location>
        <begin position="28"/>
        <end position="44"/>
    </location>
</feature>
<comment type="caution">
    <text evidence="2">The sequence shown here is derived from an EMBL/GenBank/DDBJ whole genome shotgun (WGS) entry which is preliminary data.</text>
</comment>
<evidence type="ECO:0000313" key="2">
    <source>
        <dbReference type="EMBL" id="RDI52269.1"/>
    </source>
</evidence>
<reference evidence="2 3" key="1">
    <citation type="submission" date="2018-07" db="EMBL/GenBank/DDBJ databases">
        <title>Genomic Encyclopedia of Type Strains, Phase IV (KMG-IV): sequencing the most valuable type-strain genomes for metagenomic binning, comparative biology and taxonomic classification.</title>
        <authorList>
            <person name="Goeker M."/>
        </authorList>
    </citation>
    <scope>NUCLEOTIDE SEQUENCE [LARGE SCALE GENOMIC DNA]</scope>
    <source>
        <strain evidence="2 3">DSM 14364</strain>
    </source>
</reference>
<dbReference type="AlphaFoldDB" id="A0A370H6Z6"/>
<proteinExistence type="predicted"/>
<protein>
    <submittedName>
        <fullName evidence="2">Uncharacterized protein</fullName>
    </submittedName>
</protein>
<sequence>MRGAVVTGAQQQEGKIGTGSVGGAEVLRGLEAREGADGLRETRNRGVGNGDTAAEAKAGRPAAFQNRGAHCLVA</sequence>
<feature type="region of interest" description="Disordered" evidence="1">
    <location>
        <begin position="1"/>
        <end position="61"/>
    </location>
</feature>
<keyword evidence="3" id="KW-1185">Reference proteome</keyword>
<organism evidence="2 3">
    <name type="scientific">Microvirga subterranea</name>
    <dbReference type="NCBI Taxonomy" id="186651"/>
    <lineage>
        <taxon>Bacteria</taxon>
        <taxon>Pseudomonadati</taxon>
        <taxon>Pseudomonadota</taxon>
        <taxon>Alphaproteobacteria</taxon>
        <taxon>Hyphomicrobiales</taxon>
        <taxon>Methylobacteriaceae</taxon>
        <taxon>Microvirga</taxon>
    </lineage>
</organism>
<evidence type="ECO:0000313" key="3">
    <source>
        <dbReference type="Proteomes" id="UP000254925"/>
    </source>
</evidence>
<gene>
    <name evidence="2" type="ORF">DES45_11633</name>
</gene>
<accession>A0A370H6Z6</accession>
<dbReference type="Proteomes" id="UP000254925">
    <property type="component" value="Unassembled WGS sequence"/>
</dbReference>